<dbReference type="EMBL" id="JWZX01002036">
    <property type="protein sequence ID" value="KOO31333.1"/>
    <property type="molecule type" value="Genomic_DNA"/>
</dbReference>
<gene>
    <name evidence="1" type="ORF">Ctob_005493</name>
</gene>
<reference evidence="2" key="1">
    <citation type="journal article" date="2015" name="PLoS Genet.">
        <title>Genome Sequence and Transcriptome Analyses of Chrysochromulina tobin: Metabolic Tools for Enhanced Algal Fitness in the Prominent Order Prymnesiales (Haptophyceae).</title>
        <authorList>
            <person name="Hovde B.T."/>
            <person name="Deodato C.R."/>
            <person name="Hunsperger H.M."/>
            <person name="Ryken S.A."/>
            <person name="Yost W."/>
            <person name="Jha R.K."/>
            <person name="Patterson J."/>
            <person name="Monnat R.J. Jr."/>
            <person name="Barlow S.B."/>
            <person name="Starkenburg S.R."/>
            <person name="Cattolico R.A."/>
        </authorList>
    </citation>
    <scope>NUCLEOTIDE SEQUENCE</scope>
    <source>
        <strain evidence="2">CCMP291</strain>
    </source>
</reference>
<evidence type="ECO:0000313" key="1">
    <source>
        <dbReference type="EMBL" id="KOO31333.1"/>
    </source>
</evidence>
<proteinExistence type="predicted"/>
<name>A0A0M0JYX3_9EUKA</name>
<accession>A0A0M0JYX3</accession>
<organism evidence="1 2">
    <name type="scientific">Chrysochromulina tobinii</name>
    <dbReference type="NCBI Taxonomy" id="1460289"/>
    <lineage>
        <taxon>Eukaryota</taxon>
        <taxon>Haptista</taxon>
        <taxon>Haptophyta</taxon>
        <taxon>Prymnesiophyceae</taxon>
        <taxon>Prymnesiales</taxon>
        <taxon>Chrysochromulinaceae</taxon>
        <taxon>Chrysochromulina</taxon>
    </lineage>
</organism>
<evidence type="ECO:0000313" key="2">
    <source>
        <dbReference type="Proteomes" id="UP000037460"/>
    </source>
</evidence>
<protein>
    <submittedName>
        <fullName evidence="1">Uncharacterized protein</fullName>
    </submittedName>
</protein>
<dbReference type="AlphaFoldDB" id="A0A0M0JYX3"/>
<comment type="caution">
    <text evidence="1">The sequence shown here is derived from an EMBL/GenBank/DDBJ whole genome shotgun (WGS) entry which is preliminary data.</text>
</comment>
<dbReference type="Proteomes" id="UP000037460">
    <property type="component" value="Unassembled WGS sequence"/>
</dbReference>
<keyword evidence="2" id="KW-1185">Reference proteome</keyword>
<sequence length="151" mass="16338">MPLIAQLFRRAACESDKMMHGALESPVRVRRAHLDQGYLEVKLQAAFMRKQTGLSSGVFEFLPMGVALLPPVRLSFATLSDQAEPADVEVVDAAPLLGLTLMTPFIESIEPVELPRESEDDVLSVDFDMLTAGDLIGLCDAFAPLPAPASL</sequence>